<evidence type="ECO:0008006" key="3">
    <source>
        <dbReference type="Google" id="ProtNLM"/>
    </source>
</evidence>
<sequence length="235" mass="25492">MKRLAMVLLALNLGLWVYSSVLLPEGVRTSRQGGEDGRLPRVAELELLSGSADLGEPPEQVAEAVGGTGSSELYCVRLGWFETAEEAGSAVAFLPKPHAESAAVIEVARELPPFHWVIIPPSPGREEAVQLLYDIQRRGIDSYLVTEGAQENAISLGLFESREAAEQVLAQRNAENLHAVLALFPRNHLSYALVFEAAYVPGSQEHLADRADFSARFESVEINGCESVATLKKTP</sequence>
<reference evidence="1 2" key="1">
    <citation type="submission" date="2016-10" db="EMBL/GenBank/DDBJ databases">
        <authorList>
            <person name="de Groot N.N."/>
        </authorList>
    </citation>
    <scope>NUCLEOTIDE SEQUENCE [LARGE SCALE GENOMIC DNA]</scope>
    <source>
        <strain evidence="1 2">CGMCC 1.7059</strain>
    </source>
</reference>
<dbReference type="STRING" id="488533.SAMN04487960_1209"/>
<dbReference type="RefSeq" id="WP_245726077.1">
    <property type="nucleotide sequence ID" value="NZ_FNNE01000020.1"/>
</dbReference>
<evidence type="ECO:0000313" key="2">
    <source>
        <dbReference type="Proteomes" id="UP000199675"/>
    </source>
</evidence>
<proteinExistence type="predicted"/>
<accession>A0A1H3EC09</accession>
<dbReference type="EMBL" id="FNNE01000020">
    <property type="protein sequence ID" value="SDX75798.1"/>
    <property type="molecule type" value="Genomic_DNA"/>
</dbReference>
<dbReference type="Proteomes" id="UP000199675">
    <property type="component" value="Unassembled WGS sequence"/>
</dbReference>
<name>A0A1H3EC09_9GAMM</name>
<keyword evidence="2" id="KW-1185">Reference proteome</keyword>
<gene>
    <name evidence="1" type="ORF">SAMN04487960_1209</name>
</gene>
<organism evidence="1 2">
    <name type="scientific">Marinobacter mobilis</name>
    <dbReference type="NCBI Taxonomy" id="488533"/>
    <lineage>
        <taxon>Bacteria</taxon>
        <taxon>Pseudomonadati</taxon>
        <taxon>Pseudomonadota</taxon>
        <taxon>Gammaproteobacteria</taxon>
        <taxon>Pseudomonadales</taxon>
        <taxon>Marinobacteraceae</taxon>
        <taxon>Marinobacter</taxon>
    </lineage>
</organism>
<dbReference type="InterPro" id="IPR036680">
    <property type="entry name" value="SPOR-like_sf"/>
</dbReference>
<dbReference type="AlphaFoldDB" id="A0A1H3EC09"/>
<dbReference type="SUPFAM" id="SSF110997">
    <property type="entry name" value="Sporulation related repeat"/>
    <property type="match status" value="1"/>
</dbReference>
<protein>
    <recommendedName>
        <fullName evidence="3">SPOR domain-containing protein</fullName>
    </recommendedName>
</protein>
<dbReference type="GO" id="GO:0042834">
    <property type="term" value="F:peptidoglycan binding"/>
    <property type="evidence" value="ECO:0007669"/>
    <property type="project" value="InterPro"/>
</dbReference>
<evidence type="ECO:0000313" key="1">
    <source>
        <dbReference type="EMBL" id="SDX75798.1"/>
    </source>
</evidence>